<feature type="region of interest" description="Disordered" evidence="6">
    <location>
        <begin position="65"/>
        <end position="157"/>
    </location>
</feature>
<evidence type="ECO:0000256" key="3">
    <source>
        <dbReference type="ARBA" id="ARBA00022692"/>
    </source>
</evidence>
<keyword evidence="4 7" id="KW-1133">Transmembrane helix</keyword>
<keyword evidence="10" id="KW-1185">Reference proteome</keyword>
<name>A0A5J5L019_9MICC</name>
<organism evidence="9 10">
    <name type="scientific">Kocuria coralli</name>
    <dbReference type="NCBI Taxonomy" id="1461025"/>
    <lineage>
        <taxon>Bacteria</taxon>
        <taxon>Bacillati</taxon>
        <taxon>Actinomycetota</taxon>
        <taxon>Actinomycetes</taxon>
        <taxon>Micrococcales</taxon>
        <taxon>Micrococcaceae</taxon>
        <taxon>Kocuria</taxon>
    </lineage>
</organism>
<evidence type="ECO:0000313" key="10">
    <source>
        <dbReference type="Proteomes" id="UP000325957"/>
    </source>
</evidence>
<gene>
    <name evidence="9" type="ORF">FCK90_02455</name>
</gene>
<dbReference type="RefSeq" id="WP_158032715.1">
    <property type="nucleotide sequence ID" value="NZ_ML708611.1"/>
</dbReference>
<dbReference type="OrthoDB" id="3298527at2"/>
<keyword evidence="3 7" id="KW-0812">Transmembrane</keyword>
<dbReference type="Pfam" id="PF13396">
    <property type="entry name" value="PLDc_N"/>
    <property type="match status" value="1"/>
</dbReference>
<keyword evidence="2" id="KW-1003">Cell membrane</keyword>
<evidence type="ECO:0000256" key="1">
    <source>
        <dbReference type="ARBA" id="ARBA00004651"/>
    </source>
</evidence>
<sequence length="157" mass="17325">MIRAIAIIGAAALAVGVIIYSFFDCLRSDPRDIRGIKRGPWIAVILLLPVIGGVLWLTLGRPRYAPASSQPSRGRGPDDDPNFLRQIDEKRRTEQAEAELEEWERQQKDAGIDPAAAQDEGGGEDRPDNSDDDHPDGERFDDDQPRDPDDQPGRPGS</sequence>
<feature type="transmembrane region" description="Helical" evidence="7">
    <location>
        <begin position="6"/>
        <end position="26"/>
    </location>
</feature>
<feature type="domain" description="Cardiolipin synthase N-terminal" evidence="8">
    <location>
        <begin position="17"/>
        <end position="61"/>
    </location>
</feature>
<accession>A0A5J5L019</accession>
<evidence type="ECO:0000256" key="6">
    <source>
        <dbReference type="SAM" id="MobiDB-lite"/>
    </source>
</evidence>
<comment type="subcellular location">
    <subcellularLocation>
        <location evidence="1">Cell membrane</location>
        <topology evidence="1">Multi-pass membrane protein</topology>
    </subcellularLocation>
</comment>
<reference evidence="9 10" key="1">
    <citation type="submission" date="2019-05" db="EMBL/GenBank/DDBJ databases">
        <title>Kocuria coralli sp. nov., a novel actinobacterium isolated from coral reef seawater.</title>
        <authorList>
            <person name="Li J."/>
        </authorList>
    </citation>
    <scope>NUCLEOTIDE SEQUENCE [LARGE SCALE GENOMIC DNA]</scope>
    <source>
        <strain evidence="9 10">SCSIO 13007</strain>
    </source>
</reference>
<evidence type="ECO:0000259" key="8">
    <source>
        <dbReference type="Pfam" id="PF13396"/>
    </source>
</evidence>
<evidence type="ECO:0000313" key="9">
    <source>
        <dbReference type="EMBL" id="KAA9395289.1"/>
    </source>
</evidence>
<feature type="compositionally biased region" description="Basic and acidic residues" evidence="6">
    <location>
        <begin position="86"/>
        <end position="95"/>
    </location>
</feature>
<evidence type="ECO:0000256" key="5">
    <source>
        <dbReference type="ARBA" id="ARBA00023136"/>
    </source>
</evidence>
<comment type="caution">
    <text evidence="9">The sequence shown here is derived from an EMBL/GenBank/DDBJ whole genome shotgun (WGS) entry which is preliminary data.</text>
</comment>
<dbReference type="EMBL" id="SZWF01000002">
    <property type="protein sequence ID" value="KAA9395289.1"/>
    <property type="molecule type" value="Genomic_DNA"/>
</dbReference>
<dbReference type="AlphaFoldDB" id="A0A5J5L019"/>
<dbReference type="InterPro" id="IPR027379">
    <property type="entry name" value="CLS_N"/>
</dbReference>
<protein>
    <submittedName>
        <fullName evidence="9">PLDc_N domain-containing protein</fullName>
    </submittedName>
</protein>
<feature type="transmembrane region" description="Helical" evidence="7">
    <location>
        <begin position="38"/>
        <end position="59"/>
    </location>
</feature>
<dbReference type="GO" id="GO:0005886">
    <property type="term" value="C:plasma membrane"/>
    <property type="evidence" value="ECO:0007669"/>
    <property type="project" value="UniProtKB-SubCell"/>
</dbReference>
<dbReference type="Proteomes" id="UP000325957">
    <property type="component" value="Unassembled WGS sequence"/>
</dbReference>
<proteinExistence type="predicted"/>
<evidence type="ECO:0000256" key="2">
    <source>
        <dbReference type="ARBA" id="ARBA00022475"/>
    </source>
</evidence>
<evidence type="ECO:0000256" key="4">
    <source>
        <dbReference type="ARBA" id="ARBA00022989"/>
    </source>
</evidence>
<keyword evidence="5 7" id="KW-0472">Membrane</keyword>
<feature type="compositionally biased region" description="Basic and acidic residues" evidence="6">
    <location>
        <begin position="136"/>
        <end position="157"/>
    </location>
</feature>
<evidence type="ECO:0000256" key="7">
    <source>
        <dbReference type="SAM" id="Phobius"/>
    </source>
</evidence>